<gene>
    <name evidence="1" type="ORF">XI38_05000</name>
</gene>
<dbReference type="AlphaFoldDB" id="A0A0M8MPJ6"/>
<keyword evidence="2" id="KW-1185">Reference proteome</keyword>
<dbReference type="PATRIC" id="fig|84292.3.peg.1032"/>
<organism evidence="1 2">
    <name type="scientific">Microbacterium aurantiacum</name>
    <dbReference type="NCBI Taxonomy" id="162393"/>
    <lineage>
        <taxon>Bacteria</taxon>
        <taxon>Bacillati</taxon>
        <taxon>Actinomycetota</taxon>
        <taxon>Actinomycetes</taxon>
        <taxon>Micrococcales</taxon>
        <taxon>Microbacteriaceae</taxon>
        <taxon>Microbacterium</taxon>
    </lineage>
</organism>
<evidence type="ECO:0000313" key="1">
    <source>
        <dbReference type="EMBL" id="KOS11230.1"/>
    </source>
</evidence>
<protein>
    <submittedName>
        <fullName evidence="1">Uncharacterized protein</fullName>
    </submittedName>
</protein>
<dbReference type="OrthoDB" id="5058746at2"/>
<reference evidence="1" key="1">
    <citation type="submission" date="2015-04" db="EMBL/GenBank/DDBJ databases">
        <title>Complete genome sequence of Microbacterium chocolatum SIT 101, a bacterium enantioselectively hydrolyzing mesomeric diesters.</title>
        <authorList>
            <person name="Li X."/>
            <person name="Xu Y."/>
        </authorList>
    </citation>
    <scope>NUCLEOTIDE SEQUENCE [LARGE SCALE GENOMIC DNA]</scope>
    <source>
        <strain evidence="1">SIT 101</strain>
    </source>
</reference>
<dbReference type="Pfam" id="PF18928">
    <property type="entry name" value="DUF5677"/>
    <property type="match status" value="1"/>
</dbReference>
<dbReference type="InterPro" id="IPR043733">
    <property type="entry name" value="DUF5677"/>
</dbReference>
<accession>A0A0M8MPJ6</accession>
<dbReference type="KEGG" id="mcw:A8L33_08905"/>
<name>A0A0M8MPJ6_9MICO</name>
<evidence type="ECO:0000313" key="2">
    <source>
        <dbReference type="Proteomes" id="UP000037737"/>
    </source>
</evidence>
<comment type="caution">
    <text evidence="1">The sequence shown here is derived from an EMBL/GenBank/DDBJ whole genome shotgun (WGS) entry which is preliminary data.</text>
</comment>
<sequence>MAATHRALEADLGGIPITRVTQFVIGWMRAAFHQSVAIATLTKRGLATTAAPNRRSFAEIAVRLQWLHSTKQEDRAGALDAMLDHERELTEKNQEHLRDMGFDSDLDLSAYQEMVFNSADGALKNEARQFLAAAKRNESLSVGLYAAWREETQYTHATGAMAAAYAPANGRAPFPSVMDPDLSSHIYAMFLIVTLTYNLLTEEGIDEGAAKVIVNEFVGVR</sequence>
<dbReference type="Proteomes" id="UP000037737">
    <property type="component" value="Unassembled WGS sequence"/>
</dbReference>
<dbReference type="EMBL" id="LAVO01000005">
    <property type="protein sequence ID" value="KOS11230.1"/>
    <property type="molecule type" value="Genomic_DNA"/>
</dbReference>
<proteinExistence type="predicted"/>